<name>A0ACB7CIF2_9ASCO</name>
<gene>
    <name evidence="1" type="ORF">PORY_001035</name>
</gene>
<comment type="caution">
    <text evidence="1">The sequence shown here is derived from an EMBL/GenBank/DDBJ whole genome shotgun (WGS) entry which is preliminary data.</text>
</comment>
<sequence>MSTMDKRKLTVLSLVKFTLYQTKTKFFIIGENHDSTCFQVLKIDRTVEDELDLVEDDTVYSKEEISKLLAALCDGNKNCGGMSKVLVAWGICGFIRFTCGYYISFITKRSTVALLGGHYIYHINDTKLVPIVHESILAKKSRSILTEESRYLNIFQTLDLNKTFYFSYSYDITHTLQHNLTVHSSLKAKTLKDYNEMFVWNYNLLNTAVKCLKNECKWCIPIVHGSYYFKISLHFAGARFFKRGVNSKGYVANDVESEQIVSEMLTTSFYTKDMKLNPKYTSYVQNRGSIPLFWSQDPNNMSPKPPIKLDIIDPFFSATALHFDNMFERYRTPCIIVNLIKSRERVKRESILLEEYTQAVYYLNQFLPEDKKIKYIAWDMSRASKTRGQDVILTLENIADDVLKATGFFHSKILDTQSEDNKGKLKLQEGICRTNCIDCLDRTNAAQFVIAKKALGYQLFALGVIKEPVLNYDTDAINLLTEMYHDHGDTIALQYGGSHLVNTMSTYRKINHWSSHSRDIIESIRRFYTNSFVDAQRQNAINLFLGNFNIPKNKHVLWDLVDCCSYHAPQPYSKRRNYKYWYIPLNIDRSLAKEKLFENLKDNECINFDQYWSEYYKPQILSTLEKIFAYKINSTLRYISIKCISDKYFEFSPFVIRTLHGDVLEEKNITKKKHLNRAASPYKKHRRRFAIQKILKKEVNMEIRKNIRVLVNNDKVVFEEIVPSLAKYNLEQFTNIRIPGLDNDVVFLQFNFDEEGWFFDPILKKSFKFDHLNLKVLDVKPYETDPKITERINALLKPLLAYLSEHFPCDVNYGIFPSKDDIYTIIIVGNKYNPVNFWNGRWRSFYQFSESSLTITGTLLIDVHYYEDGNVRLTTKKTLSFDAKSMDSLDIITAIAAEEKKYQEELNIAFDGLNDYDFKNLRRQLPMTKQKMNWENINTLKIGQDVTGRSQTY</sequence>
<reference evidence="1 2" key="1">
    <citation type="journal article" date="2021" name="Commun. Biol.">
        <title>Genomic insights into the host specific adaptation of the Pneumocystis genus.</title>
        <authorList>
            <person name="Cisse O.H."/>
            <person name="Ma L."/>
            <person name="Dekker J.P."/>
            <person name="Khil P.P."/>
            <person name="Youn J.-H."/>
            <person name="Brenchley J.M."/>
            <person name="Blair R."/>
            <person name="Pahar B."/>
            <person name="Chabe M."/>
            <person name="Van Rompay K.K.A."/>
            <person name="Keesler R."/>
            <person name="Sukura A."/>
            <person name="Hirsch V."/>
            <person name="Kutty G."/>
            <person name="Liu Y."/>
            <person name="Peng L."/>
            <person name="Chen J."/>
            <person name="Song J."/>
            <person name="Weissenbacher-Lang C."/>
            <person name="Xu J."/>
            <person name="Upham N.S."/>
            <person name="Stajich J.E."/>
            <person name="Cuomo C.A."/>
            <person name="Cushion M.T."/>
            <person name="Kovacs J.A."/>
        </authorList>
    </citation>
    <scope>NUCLEOTIDE SEQUENCE [LARGE SCALE GENOMIC DNA]</scope>
    <source>
        <strain evidence="1 2">RABM</strain>
    </source>
</reference>
<accession>A0ACB7CIF2</accession>
<dbReference type="Proteomes" id="UP000768646">
    <property type="component" value="Unassembled WGS sequence"/>
</dbReference>
<evidence type="ECO:0000313" key="2">
    <source>
        <dbReference type="Proteomes" id="UP000768646"/>
    </source>
</evidence>
<proteinExistence type="predicted"/>
<evidence type="ECO:0000313" key="1">
    <source>
        <dbReference type="EMBL" id="KAG4305479.1"/>
    </source>
</evidence>
<dbReference type="EMBL" id="JABTEG010000003">
    <property type="protein sequence ID" value="KAG4305479.1"/>
    <property type="molecule type" value="Genomic_DNA"/>
</dbReference>
<organism evidence="1 2">
    <name type="scientific">Pneumocystis oryctolagi</name>
    <dbReference type="NCBI Taxonomy" id="42067"/>
    <lineage>
        <taxon>Eukaryota</taxon>
        <taxon>Fungi</taxon>
        <taxon>Dikarya</taxon>
        <taxon>Ascomycota</taxon>
        <taxon>Taphrinomycotina</taxon>
        <taxon>Pneumocystomycetes</taxon>
        <taxon>Pneumocystaceae</taxon>
        <taxon>Pneumocystis</taxon>
    </lineage>
</organism>
<protein>
    <submittedName>
        <fullName evidence="1">Uncharacterized protein</fullName>
    </submittedName>
</protein>
<keyword evidence="2" id="KW-1185">Reference proteome</keyword>